<dbReference type="GO" id="GO:0005737">
    <property type="term" value="C:cytoplasm"/>
    <property type="evidence" value="ECO:0007669"/>
    <property type="project" value="TreeGrafter"/>
</dbReference>
<name>A0A8B9H074_ASTMX</name>
<feature type="compositionally biased region" description="Low complexity" evidence="1">
    <location>
        <begin position="173"/>
        <end position="182"/>
    </location>
</feature>
<protein>
    <submittedName>
        <fullName evidence="2">Uncharacterized protein</fullName>
    </submittedName>
</protein>
<organism evidence="2 3">
    <name type="scientific">Astyanax mexicanus</name>
    <name type="common">Blind cave fish</name>
    <name type="synonym">Astyanax fasciatus mexicanus</name>
    <dbReference type="NCBI Taxonomy" id="7994"/>
    <lineage>
        <taxon>Eukaryota</taxon>
        <taxon>Metazoa</taxon>
        <taxon>Chordata</taxon>
        <taxon>Craniata</taxon>
        <taxon>Vertebrata</taxon>
        <taxon>Euteleostomi</taxon>
        <taxon>Actinopterygii</taxon>
        <taxon>Neopterygii</taxon>
        <taxon>Teleostei</taxon>
        <taxon>Ostariophysi</taxon>
        <taxon>Characiformes</taxon>
        <taxon>Characoidei</taxon>
        <taxon>Acestrorhamphidae</taxon>
        <taxon>Acestrorhamphinae</taxon>
        <taxon>Astyanax</taxon>
    </lineage>
</organism>
<dbReference type="GO" id="GO:0005634">
    <property type="term" value="C:nucleus"/>
    <property type="evidence" value="ECO:0007669"/>
    <property type="project" value="TreeGrafter"/>
</dbReference>
<feature type="compositionally biased region" description="Polar residues" evidence="1">
    <location>
        <begin position="214"/>
        <end position="232"/>
    </location>
</feature>
<sequence length="245" mass="26213">MMSVCVPPPHNSSSSVDVANHNGSPATPPSSLSLRSSHNQLVSSEGGKQGQATPPKCRKKYALTSIQNAMGLGGDVPAPPSSSSSSSSSNLKLAKNGANQLRKAAELQDQNRNPTDETSLLESHICRLSLDETNAKDKDEDEGVTQPLLKEQKIRSPPPTKKQRSPEDMPLLSIGSSSASSSPETKKDRPRTGAKTDRALNRIQNLPHSDEESSWTTLSQDSASLGTPEDNGQSFTLYYCLVLFS</sequence>
<dbReference type="GO" id="GO:0006355">
    <property type="term" value="P:regulation of DNA-templated transcription"/>
    <property type="evidence" value="ECO:0007669"/>
    <property type="project" value="TreeGrafter"/>
</dbReference>
<feature type="compositionally biased region" description="Pro residues" evidence="1">
    <location>
        <begin position="1"/>
        <end position="10"/>
    </location>
</feature>
<evidence type="ECO:0000313" key="2">
    <source>
        <dbReference type="Ensembl" id="ENSAMXP00005002737.1"/>
    </source>
</evidence>
<feature type="region of interest" description="Disordered" evidence="1">
    <location>
        <begin position="1"/>
        <end position="232"/>
    </location>
</feature>
<feature type="compositionally biased region" description="Polar residues" evidence="1">
    <location>
        <begin position="108"/>
        <end position="121"/>
    </location>
</feature>
<dbReference type="AlphaFoldDB" id="A0A8B9H074"/>
<dbReference type="PANTHER" id="PTHR14058:SF11">
    <property type="entry name" value="AMYLOID BETA PRECURSOR PROTEIN BINDING FAMILY B MEMBER 2"/>
    <property type="match status" value="1"/>
</dbReference>
<evidence type="ECO:0000313" key="3">
    <source>
        <dbReference type="Proteomes" id="UP000694621"/>
    </source>
</evidence>
<feature type="compositionally biased region" description="Polar residues" evidence="1">
    <location>
        <begin position="11"/>
        <end position="43"/>
    </location>
</feature>
<feature type="compositionally biased region" description="Basic and acidic residues" evidence="1">
    <location>
        <begin position="129"/>
        <end position="138"/>
    </location>
</feature>
<dbReference type="GO" id="GO:0001540">
    <property type="term" value="F:amyloid-beta binding"/>
    <property type="evidence" value="ECO:0007669"/>
    <property type="project" value="InterPro"/>
</dbReference>
<dbReference type="InterPro" id="IPR039576">
    <property type="entry name" value="APBB1/2/3"/>
</dbReference>
<feature type="compositionally biased region" description="Basic and acidic residues" evidence="1">
    <location>
        <begin position="184"/>
        <end position="200"/>
    </location>
</feature>
<dbReference type="Proteomes" id="UP000694621">
    <property type="component" value="Unplaced"/>
</dbReference>
<dbReference type="Ensembl" id="ENSAMXT00005003092.1">
    <property type="protein sequence ID" value="ENSAMXP00005002737.1"/>
    <property type="gene ID" value="ENSAMXG00005001649.1"/>
</dbReference>
<reference evidence="2" key="1">
    <citation type="submission" date="2025-08" db="UniProtKB">
        <authorList>
            <consortium name="Ensembl"/>
        </authorList>
    </citation>
    <scope>IDENTIFICATION</scope>
</reference>
<accession>A0A8B9H074</accession>
<proteinExistence type="predicted"/>
<dbReference type="PANTHER" id="PTHR14058">
    <property type="entry name" value="AMYLOID BETA A4 PRECURSOR PROTEIN-BINDING FAMILY B"/>
    <property type="match status" value="1"/>
</dbReference>
<evidence type="ECO:0000256" key="1">
    <source>
        <dbReference type="SAM" id="MobiDB-lite"/>
    </source>
</evidence>